<accession>A0ABR1JMX2</accession>
<sequence length="293" mass="33988">MSEYCGRCDRWFPHWRALQQHEENSSFHNICDDCGIDFATWTGLKEHWVQSPRHFYCQYCNELFSSFGWLENHYEEEHSYCRKCQKVFKNETGLHQHLRQSENHHYCAGCKRDFQSASNLNSHLNSSVHQARTVSCPFRGCGQMFITRSHLVLHLESGKCSSGVDRATVNRFVRQYDKNNIITDPSRLLTGPNSDPYSDTRYSATAQSWNGRAYECYLCHKEHPTLAGLNQHLASPRHQDKIYLCPLSTCRQRFPTLSGLCQHIESQKCGVAKFRAVQNALDDVMGRMRLLTV</sequence>
<evidence type="ECO:0000259" key="6">
    <source>
        <dbReference type="PROSITE" id="PS50157"/>
    </source>
</evidence>
<dbReference type="PROSITE" id="PS00028">
    <property type="entry name" value="ZINC_FINGER_C2H2_1"/>
    <property type="match status" value="1"/>
</dbReference>
<organism evidence="7 8">
    <name type="scientific">Marasmiellus scandens</name>
    <dbReference type="NCBI Taxonomy" id="2682957"/>
    <lineage>
        <taxon>Eukaryota</taxon>
        <taxon>Fungi</taxon>
        <taxon>Dikarya</taxon>
        <taxon>Basidiomycota</taxon>
        <taxon>Agaricomycotina</taxon>
        <taxon>Agaricomycetes</taxon>
        <taxon>Agaricomycetidae</taxon>
        <taxon>Agaricales</taxon>
        <taxon>Marasmiineae</taxon>
        <taxon>Omphalotaceae</taxon>
        <taxon>Marasmiellus</taxon>
    </lineage>
</organism>
<comment type="caution">
    <text evidence="7">The sequence shown here is derived from an EMBL/GenBank/DDBJ whole genome shotgun (WGS) entry which is preliminary data.</text>
</comment>
<feature type="domain" description="C2H2-type" evidence="6">
    <location>
        <begin position="105"/>
        <end position="134"/>
    </location>
</feature>
<dbReference type="Gene3D" id="3.30.160.60">
    <property type="entry name" value="Classic Zinc Finger"/>
    <property type="match status" value="3"/>
</dbReference>
<evidence type="ECO:0000256" key="3">
    <source>
        <dbReference type="ARBA" id="ARBA00022771"/>
    </source>
</evidence>
<keyword evidence="1" id="KW-0479">Metal-binding</keyword>
<name>A0ABR1JMX2_9AGAR</name>
<keyword evidence="2" id="KW-0677">Repeat</keyword>
<dbReference type="SMART" id="SM00355">
    <property type="entry name" value="ZnF_C2H2"/>
    <property type="match status" value="8"/>
</dbReference>
<dbReference type="Proteomes" id="UP001498398">
    <property type="component" value="Unassembled WGS sequence"/>
</dbReference>
<dbReference type="SUPFAM" id="SSF57667">
    <property type="entry name" value="beta-beta-alpha zinc fingers"/>
    <property type="match status" value="1"/>
</dbReference>
<evidence type="ECO:0000256" key="1">
    <source>
        <dbReference type="ARBA" id="ARBA00022723"/>
    </source>
</evidence>
<evidence type="ECO:0000256" key="2">
    <source>
        <dbReference type="ARBA" id="ARBA00022737"/>
    </source>
</evidence>
<keyword evidence="8" id="KW-1185">Reference proteome</keyword>
<keyword evidence="3 5" id="KW-0863">Zinc-finger</keyword>
<dbReference type="Pfam" id="PF12874">
    <property type="entry name" value="zf-met"/>
    <property type="match status" value="2"/>
</dbReference>
<dbReference type="PROSITE" id="PS50157">
    <property type="entry name" value="ZINC_FINGER_C2H2_2"/>
    <property type="match status" value="2"/>
</dbReference>
<dbReference type="EMBL" id="JBANRG010000008">
    <property type="protein sequence ID" value="KAK7464318.1"/>
    <property type="molecule type" value="Genomic_DNA"/>
</dbReference>
<dbReference type="PANTHER" id="PTHR24379:SF121">
    <property type="entry name" value="C2H2-TYPE DOMAIN-CONTAINING PROTEIN"/>
    <property type="match status" value="1"/>
</dbReference>
<gene>
    <name evidence="7" type="ORF">VKT23_006486</name>
</gene>
<protein>
    <recommendedName>
        <fullName evidence="6">C2H2-type domain-containing protein</fullName>
    </recommendedName>
</protein>
<evidence type="ECO:0000256" key="5">
    <source>
        <dbReference type="PROSITE-ProRule" id="PRU00042"/>
    </source>
</evidence>
<reference evidence="7 8" key="1">
    <citation type="submission" date="2024-01" db="EMBL/GenBank/DDBJ databases">
        <title>A draft genome for the cacao thread blight pathogen Marasmiellus scandens.</title>
        <authorList>
            <person name="Baruah I.K."/>
            <person name="Leung J."/>
            <person name="Bukari Y."/>
            <person name="Amoako-Attah I."/>
            <person name="Meinhardt L.W."/>
            <person name="Bailey B.A."/>
            <person name="Cohen S.P."/>
        </authorList>
    </citation>
    <scope>NUCLEOTIDE SEQUENCE [LARGE SCALE GENOMIC DNA]</scope>
    <source>
        <strain evidence="7 8">GH-19</strain>
    </source>
</reference>
<evidence type="ECO:0000313" key="8">
    <source>
        <dbReference type="Proteomes" id="UP001498398"/>
    </source>
</evidence>
<feature type="domain" description="C2H2-type" evidence="6">
    <location>
        <begin position="55"/>
        <end position="83"/>
    </location>
</feature>
<evidence type="ECO:0000313" key="7">
    <source>
        <dbReference type="EMBL" id="KAK7464318.1"/>
    </source>
</evidence>
<keyword evidence="4" id="KW-0862">Zinc</keyword>
<proteinExistence type="predicted"/>
<evidence type="ECO:0000256" key="4">
    <source>
        <dbReference type="ARBA" id="ARBA00022833"/>
    </source>
</evidence>
<dbReference type="InterPro" id="IPR036236">
    <property type="entry name" value="Znf_C2H2_sf"/>
</dbReference>
<dbReference type="PANTHER" id="PTHR24379">
    <property type="entry name" value="KRAB AND ZINC FINGER DOMAIN-CONTAINING"/>
    <property type="match status" value="1"/>
</dbReference>
<dbReference type="InterPro" id="IPR013087">
    <property type="entry name" value="Znf_C2H2_type"/>
</dbReference>